<evidence type="ECO:0000313" key="8">
    <source>
        <dbReference type="Proteomes" id="UP001595947"/>
    </source>
</evidence>
<protein>
    <submittedName>
        <fullName evidence="7">ScbR family autoregulator-binding transcription factor</fullName>
    </submittedName>
</protein>
<keyword evidence="2 4" id="KW-0238">DNA-binding</keyword>
<keyword evidence="1" id="KW-0805">Transcription regulation</keyword>
<accession>A0ABV9YFQ5</accession>
<keyword evidence="3" id="KW-0804">Transcription</keyword>
<sequence>MDVGFDWPGTVALTSAGRGTTVSSHPDDGTGASATGASDGFPRHGGRGQQQRAVVTRHGLLTAAGEHFAATGYHGTSLREILEACGVTKGALYFHFSSKQALVEAIIAETTHTWTEMAAEVRGRGIDPLKALIASIDGVFTLMLTDPIVRGAIRLLNDPGVPSDRAREHYEQAEAFIDTHLSDAAAAGLLRDGTDVHALAQSVTATITGHRLICDRTDALDELSGRLEAMWRALLPLIASQRWLDDHHEGALPGR</sequence>
<dbReference type="PANTHER" id="PTHR30055:SF234">
    <property type="entry name" value="HTH-TYPE TRANSCRIPTIONAL REGULATOR BETI"/>
    <property type="match status" value="1"/>
</dbReference>
<feature type="domain" description="HTH tetR-type" evidence="6">
    <location>
        <begin position="54"/>
        <end position="114"/>
    </location>
</feature>
<dbReference type="InterPro" id="IPR036271">
    <property type="entry name" value="Tet_transcr_reg_TetR-rel_C_sf"/>
</dbReference>
<comment type="caution">
    <text evidence="7">The sequence shown here is derived from an EMBL/GenBank/DDBJ whole genome shotgun (WGS) entry which is preliminary data.</text>
</comment>
<dbReference type="PROSITE" id="PS50977">
    <property type="entry name" value="HTH_TETR_2"/>
    <property type="match status" value="1"/>
</dbReference>
<evidence type="ECO:0000259" key="6">
    <source>
        <dbReference type="PROSITE" id="PS50977"/>
    </source>
</evidence>
<evidence type="ECO:0000313" key="7">
    <source>
        <dbReference type="EMBL" id="MFC5061625.1"/>
    </source>
</evidence>
<organism evidence="7 8">
    <name type="scientific">Actinomycetospora atypica</name>
    <dbReference type="NCBI Taxonomy" id="1290095"/>
    <lineage>
        <taxon>Bacteria</taxon>
        <taxon>Bacillati</taxon>
        <taxon>Actinomycetota</taxon>
        <taxon>Actinomycetes</taxon>
        <taxon>Pseudonocardiales</taxon>
        <taxon>Pseudonocardiaceae</taxon>
        <taxon>Actinomycetospora</taxon>
    </lineage>
</organism>
<dbReference type="InterPro" id="IPR050109">
    <property type="entry name" value="HTH-type_TetR-like_transc_reg"/>
</dbReference>
<dbReference type="PANTHER" id="PTHR30055">
    <property type="entry name" value="HTH-TYPE TRANSCRIPTIONAL REGULATOR RUTR"/>
    <property type="match status" value="1"/>
</dbReference>
<feature type="region of interest" description="Disordered" evidence="5">
    <location>
        <begin position="16"/>
        <end position="49"/>
    </location>
</feature>
<dbReference type="PROSITE" id="PS01081">
    <property type="entry name" value="HTH_TETR_1"/>
    <property type="match status" value="1"/>
</dbReference>
<evidence type="ECO:0000256" key="3">
    <source>
        <dbReference type="ARBA" id="ARBA00023163"/>
    </source>
</evidence>
<feature type="compositionally biased region" description="Low complexity" evidence="5">
    <location>
        <begin position="29"/>
        <end position="40"/>
    </location>
</feature>
<evidence type="ECO:0000256" key="5">
    <source>
        <dbReference type="SAM" id="MobiDB-lite"/>
    </source>
</evidence>
<keyword evidence="8" id="KW-1185">Reference proteome</keyword>
<dbReference type="Proteomes" id="UP001595947">
    <property type="component" value="Unassembled WGS sequence"/>
</dbReference>
<dbReference type="InterPro" id="IPR047923">
    <property type="entry name" value="ArpA-like"/>
</dbReference>
<dbReference type="InterPro" id="IPR023772">
    <property type="entry name" value="DNA-bd_HTH_TetR-type_CS"/>
</dbReference>
<evidence type="ECO:0000256" key="4">
    <source>
        <dbReference type="PROSITE-ProRule" id="PRU00335"/>
    </source>
</evidence>
<dbReference type="Pfam" id="PF00440">
    <property type="entry name" value="TetR_N"/>
    <property type="match status" value="1"/>
</dbReference>
<reference evidence="8" key="1">
    <citation type="journal article" date="2019" name="Int. J. Syst. Evol. Microbiol.">
        <title>The Global Catalogue of Microorganisms (GCM) 10K type strain sequencing project: providing services to taxonomists for standard genome sequencing and annotation.</title>
        <authorList>
            <consortium name="The Broad Institute Genomics Platform"/>
            <consortium name="The Broad Institute Genome Sequencing Center for Infectious Disease"/>
            <person name="Wu L."/>
            <person name="Ma J."/>
        </authorList>
    </citation>
    <scope>NUCLEOTIDE SEQUENCE [LARGE SCALE GENOMIC DNA]</scope>
    <source>
        <strain evidence="8">CGMCC 4.7093</strain>
    </source>
</reference>
<dbReference type="Gene3D" id="1.10.357.10">
    <property type="entry name" value="Tetracycline Repressor, domain 2"/>
    <property type="match status" value="1"/>
</dbReference>
<dbReference type="InterPro" id="IPR054126">
    <property type="entry name" value="CprB_TetR_C"/>
</dbReference>
<dbReference type="NCBIfam" id="NF041196">
    <property type="entry name" value="ScbR_bind_reg"/>
    <property type="match status" value="1"/>
</dbReference>
<dbReference type="SUPFAM" id="SSF46689">
    <property type="entry name" value="Homeodomain-like"/>
    <property type="match status" value="1"/>
</dbReference>
<evidence type="ECO:0000256" key="1">
    <source>
        <dbReference type="ARBA" id="ARBA00023015"/>
    </source>
</evidence>
<feature type="DNA-binding region" description="H-T-H motif" evidence="4">
    <location>
        <begin position="77"/>
        <end position="96"/>
    </location>
</feature>
<proteinExistence type="predicted"/>
<dbReference type="RefSeq" id="WP_378034976.1">
    <property type="nucleotide sequence ID" value="NZ_JBHSIV010000004.1"/>
</dbReference>
<dbReference type="Pfam" id="PF21935">
    <property type="entry name" value="TetR_C_45"/>
    <property type="match status" value="1"/>
</dbReference>
<dbReference type="InterPro" id="IPR009057">
    <property type="entry name" value="Homeodomain-like_sf"/>
</dbReference>
<dbReference type="EMBL" id="JBHSIV010000004">
    <property type="protein sequence ID" value="MFC5061625.1"/>
    <property type="molecule type" value="Genomic_DNA"/>
</dbReference>
<gene>
    <name evidence="7" type="ORF">ACFPBZ_05380</name>
</gene>
<dbReference type="SUPFAM" id="SSF48498">
    <property type="entry name" value="Tetracyclin repressor-like, C-terminal domain"/>
    <property type="match status" value="1"/>
</dbReference>
<evidence type="ECO:0000256" key="2">
    <source>
        <dbReference type="ARBA" id="ARBA00023125"/>
    </source>
</evidence>
<name>A0ABV9YFQ5_9PSEU</name>
<dbReference type="PRINTS" id="PR00455">
    <property type="entry name" value="HTHTETR"/>
</dbReference>
<dbReference type="InterPro" id="IPR001647">
    <property type="entry name" value="HTH_TetR"/>
</dbReference>